<dbReference type="EMBL" id="CP138858">
    <property type="protein sequence ID" value="WPJ95217.1"/>
    <property type="molecule type" value="Genomic_DNA"/>
</dbReference>
<name>A0ABZ0RI70_9BACT</name>
<reference evidence="1 2" key="1">
    <citation type="submission" date="2023-11" db="EMBL/GenBank/DDBJ databases">
        <title>Coraliomargarita sp. nov., isolated from marine algae.</title>
        <authorList>
            <person name="Lee J.K."/>
            <person name="Baek J.H."/>
            <person name="Kim J.M."/>
            <person name="Choi D.G."/>
            <person name="Jeon C.O."/>
        </authorList>
    </citation>
    <scope>NUCLEOTIDE SEQUENCE [LARGE SCALE GENOMIC DNA]</scope>
    <source>
        <strain evidence="1 2">J2-16</strain>
    </source>
</reference>
<dbReference type="Proteomes" id="UP001324993">
    <property type="component" value="Chromosome"/>
</dbReference>
<evidence type="ECO:0000313" key="1">
    <source>
        <dbReference type="EMBL" id="WPJ95217.1"/>
    </source>
</evidence>
<dbReference type="RefSeq" id="WP_319832110.1">
    <property type="nucleotide sequence ID" value="NZ_CP138858.1"/>
</dbReference>
<sequence length="573" mass="63389">MSLLKKLHSWYVCVGRSLCVGNGDSVYPERRRHLPTTAIFMVLCLPSLPAQTNQALADSMVIVVNRNDPDSLAIGQYYASQRGIPESRIVELSAPTEETISLTEYVETVANPLLNALLDHEWVKGVKDGSKDHYGRERLSVSIHDISFVVLIKGVPLRIANDPALLEEDTANLPKQFRVNNGSVDGEVALLLAPPRTSMTALMPNPYFGKSSVAKTDANRVLRVSRLDGPSQAKVINLIDRTLEAEQIGLMGRAYIDTGGPHEKGDAWIRAAGEMVESAYFDTDFETSKRAMDYSDRLDAPAIYMGWYRTHAQAQWRAPKWPVPAGAIGFHLHSFSGTSVRDSKTWLGAFIAQGYCATVGNVYEPYLEYTHRPQVLLAHLMAGGNFGEAVALSLPALSWQSVAIGDPLYRPFKVSLEEQLKESKDTTFAAYASIRESNRLLATEGSEAAIAFARSRFVSQPSLALAYRLAQLYAAAGKEREGVEALKIIRYITKFSVDEFVLVQKIANFLHKHDESELALRLYKNILEERDLDKRLKISLYEGGAPVAQASGEAALSSHWLLEARKLKTPPKP</sequence>
<dbReference type="NCBIfam" id="TIGR03790">
    <property type="entry name" value="TIGR03790 family protein"/>
    <property type="match status" value="1"/>
</dbReference>
<accession>A0ABZ0RI70</accession>
<dbReference type="InterPro" id="IPR022265">
    <property type="entry name" value="CHP03790"/>
</dbReference>
<gene>
    <name evidence="1" type="ORF">SH580_17485</name>
</gene>
<keyword evidence="2" id="KW-1185">Reference proteome</keyword>
<proteinExistence type="predicted"/>
<evidence type="ECO:0000313" key="2">
    <source>
        <dbReference type="Proteomes" id="UP001324993"/>
    </source>
</evidence>
<protein>
    <submittedName>
        <fullName evidence="1">TIGR03790 family protein</fullName>
    </submittedName>
</protein>
<organism evidence="1 2">
    <name type="scientific">Coraliomargarita algicola</name>
    <dbReference type="NCBI Taxonomy" id="3092156"/>
    <lineage>
        <taxon>Bacteria</taxon>
        <taxon>Pseudomonadati</taxon>
        <taxon>Verrucomicrobiota</taxon>
        <taxon>Opitutia</taxon>
        <taxon>Puniceicoccales</taxon>
        <taxon>Coraliomargaritaceae</taxon>
        <taxon>Coraliomargarita</taxon>
    </lineage>
</organism>